<organism evidence="8">
    <name type="scientific">Parabacteroides goldsteinii</name>
    <dbReference type="NCBI Taxonomy" id="328812"/>
    <lineage>
        <taxon>Bacteria</taxon>
        <taxon>Pseudomonadati</taxon>
        <taxon>Bacteroidota</taxon>
        <taxon>Bacteroidia</taxon>
        <taxon>Bacteroidales</taxon>
        <taxon>Tannerellaceae</taxon>
        <taxon>Parabacteroides</taxon>
    </lineage>
</organism>
<evidence type="ECO:0000256" key="3">
    <source>
        <dbReference type="ARBA" id="ARBA00022729"/>
    </source>
</evidence>
<dbReference type="Pfam" id="PF08842">
    <property type="entry name" value="Mfa2"/>
    <property type="match status" value="1"/>
</dbReference>
<comment type="similarity">
    <text evidence="2">Belongs to the bacteroidetes fimbrillin superfamily. FimB/Mfa2 family.</text>
</comment>
<evidence type="ECO:0000256" key="7">
    <source>
        <dbReference type="ARBA" id="ARBA00023288"/>
    </source>
</evidence>
<keyword evidence="3" id="KW-0732">Signal</keyword>
<dbReference type="AlphaFoldDB" id="A0A6G1ZL46"/>
<reference evidence="8" key="1">
    <citation type="journal article" date="2019" name="Nat. Med.">
        <title>A library of human gut bacterial isolates paired with longitudinal multiomics data enables mechanistic microbiome research.</title>
        <authorList>
            <person name="Poyet M."/>
            <person name="Groussin M."/>
            <person name="Gibbons S.M."/>
            <person name="Avila-Pacheco J."/>
            <person name="Jiang X."/>
            <person name="Kearney S.M."/>
            <person name="Perrotta A.R."/>
            <person name="Berdy B."/>
            <person name="Zhao S."/>
            <person name="Lieberman T.D."/>
            <person name="Swanson P.K."/>
            <person name="Smith M."/>
            <person name="Roesemann S."/>
            <person name="Alexander J.E."/>
            <person name="Rich S.A."/>
            <person name="Livny J."/>
            <person name="Vlamakis H."/>
            <person name="Clish C."/>
            <person name="Bullock K."/>
            <person name="Deik A."/>
            <person name="Scott J."/>
            <person name="Pierce K.A."/>
            <person name="Xavier R.J."/>
            <person name="Alm E.J."/>
        </authorList>
    </citation>
    <scope>NUCLEOTIDE SEQUENCE</scope>
    <source>
        <strain evidence="8">BIOML-A4</strain>
    </source>
</reference>
<protein>
    <submittedName>
        <fullName evidence="8">DUF5119 domain-containing protein</fullName>
    </submittedName>
</protein>
<dbReference type="GO" id="GO:0009279">
    <property type="term" value="C:cell outer membrane"/>
    <property type="evidence" value="ECO:0007669"/>
    <property type="project" value="UniProtKB-SubCell"/>
</dbReference>
<comment type="caution">
    <text evidence="8">The sequence shown here is derived from an EMBL/GenBank/DDBJ whole genome shotgun (WGS) entry which is preliminary data.</text>
</comment>
<evidence type="ECO:0000313" key="8">
    <source>
        <dbReference type="EMBL" id="MRY14693.1"/>
    </source>
</evidence>
<dbReference type="InterPro" id="IPR014941">
    <property type="entry name" value="FimB/Mfa2/Mfa3"/>
</dbReference>
<evidence type="ECO:0000256" key="1">
    <source>
        <dbReference type="ARBA" id="ARBA00004442"/>
    </source>
</evidence>
<dbReference type="RefSeq" id="WP_010802184.1">
    <property type="nucleotide sequence ID" value="NZ_CAJSYT010000001.1"/>
</dbReference>
<keyword evidence="5" id="KW-0564">Palmitate</keyword>
<gene>
    <name evidence="8" type="ORF">GKE01_25015</name>
</gene>
<name>A0A6G1ZL46_9BACT</name>
<accession>A0A6G1ZL46</accession>
<evidence type="ECO:0000256" key="5">
    <source>
        <dbReference type="ARBA" id="ARBA00023139"/>
    </source>
</evidence>
<evidence type="ECO:0000256" key="6">
    <source>
        <dbReference type="ARBA" id="ARBA00023237"/>
    </source>
</evidence>
<dbReference type="PROSITE" id="PS51257">
    <property type="entry name" value="PROKAR_LIPOPROTEIN"/>
    <property type="match status" value="1"/>
</dbReference>
<evidence type="ECO:0000256" key="4">
    <source>
        <dbReference type="ARBA" id="ARBA00023136"/>
    </source>
</evidence>
<keyword evidence="7" id="KW-0449">Lipoprotein</keyword>
<evidence type="ECO:0000256" key="2">
    <source>
        <dbReference type="ARBA" id="ARBA00007248"/>
    </source>
</evidence>
<comment type="subcellular location">
    <subcellularLocation>
        <location evidence="1">Cell outer membrane</location>
    </subcellularLocation>
</comment>
<dbReference type="EMBL" id="WKLP01000061">
    <property type="protein sequence ID" value="MRY14693.1"/>
    <property type="molecule type" value="Genomic_DNA"/>
</dbReference>
<proteinExistence type="inferred from homology"/>
<sequence length="303" mass="30824">MKKDRIYQLIGAAAIATLLAGCDVKDPIYDTPHPEHGTVALTTDWSGIGEGLTAPASYTVAVTPAAAAATGGYTATLTGTTATLDHLFEPGKYSIYAYNTPEHIAVTGTVASVEAASAPAGQTGTFVGNAPGWLFASAMDATIEADTEHAYTAVMQQQVRQLTLIIEPTGGTTDRVESITGTLSGVAGTLDIDNGTHGSPSNVAMTFSKIIEGTDAGKYAATVRLLGTAGTQQQLTATIAFTDGSPAAVTLTSDLTTELAAFNADKRTPLTLGGSVVETPTGAEFSATITGWTPVHGGPVTAD</sequence>
<keyword evidence="4" id="KW-0472">Membrane</keyword>
<keyword evidence="6" id="KW-0998">Cell outer membrane</keyword>